<dbReference type="Proteomes" id="UP001283361">
    <property type="component" value="Unassembled WGS sequence"/>
</dbReference>
<sequence length="140" mass="15498">MRSSLNCFTFQDNQGRQPPQHIFFLQEEPLSSAIIRQAQREPGSIIITVNYVYAQTSQSVLGAPPYLPFSHRRQRLLAPAVASWTLSLNQIAETSAVSPPPVKVRSESTWVMNILTARERAGPGKARMGVALGNNPLLEQ</sequence>
<keyword evidence="2" id="KW-1185">Reference proteome</keyword>
<evidence type="ECO:0000313" key="2">
    <source>
        <dbReference type="Proteomes" id="UP001283361"/>
    </source>
</evidence>
<dbReference type="EMBL" id="JAWDGP010006239">
    <property type="protein sequence ID" value="KAK3744999.1"/>
    <property type="molecule type" value="Genomic_DNA"/>
</dbReference>
<reference evidence="1" key="1">
    <citation type="journal article" date="2023" name="G3 (Bethesda)">
        <title>A reference genome for the long-term kleptoplast-retaining sea slug Elysia crispata morphotype clarki.</title>
        <authorList>
            <person name="Eastman K.E."/>
            <person name="Pendleton A.L."/>
            <person name="Shaikh M.A."/>
            <person name="Suttiyut T."/>
            <person name="Ogas R."/>
            <person name="Tomko P."/>
            <person name="Gavelis G."/>
            <person name="Widhalm J.R."/>
            <person name="Wisecaver J.H."/>
        </authorList>
    </citation>
    <scope>NUCLEOTIDE SEQUENCE</scope>
    <source>
        <strain evidence="1">ECLA1</strain>
    </source>
</reference>
<accession>A0AAE0YHC1</accession>
<name>A0AAE0YHC1_9GAST</name>
<protein>
    <submittedName>
        <fullName evidence="1">Uncharacterized protein</fullName>
    </submittedName>
</protein>
<gene>
    <name evidence="1" type="ORF">RRG08_037615</name>
</gene>
<evidence type="ECO:0000313" key="1">
    <source>
        <dbReference type="EMBL" id="KAK3744999.1"/>
    </source>
</evidence>
<dbReference type="AlphaFoldDB" id="A0AAE0YHC1"/>
<comment type="caution">
    <text evidence="1">The sequence shown here is derived from an EMBL/GenBank/DDBJ whole genome shotgun (WGS) entry which is preliminary data.</text>
</comment>
<organism evidence="1 2">
    <name type="scientific">Elysia crispata</name>
    <name type="common">lettuce slug</name>
    <dbReference type="NCBI Taxonomy" id="231223"/>
    <lineage>
        <taxon>Eukaryota</taxon>
        <taxon>Metazoa</taxon>
        <taxon>Spiralia</taxon>
        <taxon>Lophotrochozoa</taxon>
        <taxon>Mollusca</taxon>
        <taxon>Gastropoda</taxon>
        <taxon>Heterobranchia</taxon>
        <taxon>Euthyneura</taxon>
        <taxon>Panpulmonata</taxon>
        <taxon>Sacoglossa</taxon>
        <taxon>Placobranchoidea</taxon>
        <taxon>Plakobranchidae</taxon>
        <taxon>Elysia</taxon>
    </lineage>
</organism>
<proteinExistence type="predicted"/>